<comment type="subcellular location">
    <subcellularLocation>
        <location evidence="1">Cell membrane</location>
        <topology evidence="1">Multi-pass membrane protein</topology>
    </subcellularLocation>
</comment>
<evidence type="ECO:0000256" key="3">
    <source>
        <dbReference type="ARBA" id="ARBA00022475"/>
    </source>
</evidence>
<dbReference type="SUPFAM" id="SSF103473">
    <property type="entry name" value="MFS general substrate transporter"/>
    <property type="match status" value="1"/>
</dbReference>
<dbReference type="InterPro" id="IPR036259">
    <property type="entry name" value="MFS_trans_sf"/>
</dbReference>
<feature type="transmembrane region" description="Helical" evidence="7">
    <location>
        <begin position="57"/>
        <end position="77"/>
    </location>
</feature>
<dbReference type="GO" id="GO:0022857">
    <property type="term" value="F:transmembrane transporter activity"/>
    <property type="evidence" value="ECO:0007669"/>
    <property type="project" value="InterPro"/>
</dbReference>
<dbReference type="OrthoDB" id="3285241at2"/>
<organism evidence="9 10">
    <name type="scientific">Variovorax paradoxus (strain EPS)</name>
    <dbReference type="NCBI Taxonomy" id="595537"/>
    <lineage>
        <taxon>Bacteria</taxon>
        <taxon>Pseudomonadati</taxon>
        <taxon>Pseudomonadota</taxon>
        <taxon>Betaproteobacteria</taxon>
        <taxon>Burkholderiales</taxon>
        <taxon>Comamonadaceae</taxon>
        <taxon>Variovorax</taxon>
    </lineage>
</organism>
<feature type="transmembrane region" description="Helical" evidence="7">
    <location>
        <begin position="317"/>
        <end position="340"/>
    </location>
</feature>
<keyword evidence="6 7" id="KW-0472">Membrane</keyword>
<accession>E6V635</accession>
<dbReference type="CDD" id="cd17325">
    <property type="entry name" value="MFS_MdtG_SLC18_like"/>
    <property type="match status" value="1"/>
</dbReference>
<feature type="transmembrane region" description="Helical" evidence="7">
    <location>
        <begin position="89"/>
        <end position="107"/>
    </location>
</feature>
<dbReference type="KEGG" id="vpe:Varpa_4099"/>
<feature type="transmembrane region" description="Helical" evidence="7">
    <location>
        <begin position="21"/>
        <end position="45"/>
    </location>
</feature>
<evidence type="ECO:0000256" key="6">
    <source>
        <dbReference type="ARBA" id="ARBA00023136"/>
    </source>
</evidence>
<keyword evidence="4 7" id="KW-0812">Transmembrane</keyword>
<keyword evidence="2" id="KW-0813">Transport</keyword>
<proteinExistence type="predicted"/>
<dbReference type="PROSITE" id="PS50850">
    <property type="entry name" value="MFS"/>
    <property type="match status" value="1"/>
</dbReference>
<feature type="transmembrane region" description="Helical" evidence="7">
    <location>
        <begin position="379"/>
        <end position="401"/>
    </location>
</feature>
<evidence type="ECO:0000256" key="4">
    <source>
        <dbReference type="ARBA" id="ARBA00022692"/>
    </source>
</evidence>
<gene>
    <name evidence="9" type="ordered locus">Varpa_4099</name>
</gene>
<dbReference type="GO" id="GO:0005886">
    <property type="term" value="C:plasma membrane"/>
    <property type="evidence" value="ECO:0007669"/>
    <property type="project" value="UniProtKB-SubCell"/>
</dbReference>
<evidence type="ECO:0000256" key="5">
    <source>
        <dbReference type="ARBA" id="ARBA00022989"/>
    </source>
</evidence>
<evidence type="ECO:0000313" key="9">
    <source>
        <dbReference type="EMBL" id="ADU38270.1"/>
    </source>
</evidence>
<evidence type="ECO:0000256" key="7">
    <source>
        <dbReference type="SAM" id="Phobius"/>
    </source>
</evidence>
<feature type="domain" description="Major facilitator superfamily (MFS) profile" evidence="8">
    <location>
        <begin position="24"/>
        <end position="405"/>
    </location>
</feature>
<protein>
    <submittedName>
        <fullName evidence="9">Major facilitator superfamily MFS_1</fullName>
    </submittedName>
</protein>
<dbReference type="eggNOG" id="COG2814">
    <property type="taxonomic scope" value="Bacteria"/>
</dbReference>
<dbReference type="RefSeq" id="WP_013542482.1">
    <property type="nucleotide sequence ID" value="NC_014931.1"/>
</dbReference>
<dbReference type="AlphaFoldDB" id="E6V635"/>
<keyword evidence="5 7" id="KW-1133">Transmembrane helix</keyword>
<dbReference type="HOGENOM" id="CLU_001265_10_10_4"/>
<dbReference type="InterPro" id="IPR011701">
    <property type="entry name" value="MFS"/>
</dbReference>
<feature type="transmembrane region" description="Helical" evidence="7">
    <location>
        <begin position="291"/>
        <end position="311"/>
    </location>
</feature>
<name>E6V635_VARPE</name>
<keyword evidence="3" id="KW-1003">Cell membrane</keyword>
<dbReference type="Pfam" id="PF07690">
    <property type="entry name" value="MFS_1"/>
    <property type="match status" value="2"/>
</dbReference>
<reference evidence="9 10" key="2">
    <citation type="journal article" date="2013" name="Genome Announc.">
        <title>Genome of the Root-Associated Plant Growth-Promoting Bacterium Variovorax paradoxus Strain EPS.</title>
        <authorList>
            <person name="Han J.I."/>
            <person name="Spain J.C."/>
            <person name="Leadbetter J.R."/>
            <person name="Ovchinnikova G."/>
            <person name="Goodwin L.A."/>
            <person name="Han C.S."/>
            <person name="Woyke T."/>
            <person name="Davenport K.W."/>
            <person name="Orwin P.M."/>
        </authorList>
    </citation>
    <scope>NUCLEOTIDE SEQUENCE [LARGE SCALE GENOMIC DNA]</scope>
    <source>
        <strain evidence="9 10">EPS</strain>
    </source>
</reference>
<dbReference type="PANTHER" id="PTHR23517">
    <property type="entry name" value="RESISTANCE PROTEIN MDTM, PUTATIVE-RELATED-RELATED"/>
    <property type="match status" value="1"/>
</dbReference>
<evidence type="ECO:0000259" key="8">
    <source>
        <dbReference type="PROSITE" id="PS50850"/>
    </source>
</evidence>
<evidence type="ECO:0000256" key="1">
    <source>
        <dbReference type="ARBA" id="ARBA00004651"/>
    </source>
</evidence>
<reference evidence="10" key="1">
    <citation type="submission" date="2010-12" db="EMBL/GenBank/DDBJ databases">
        <title>Complete sequence of Variovorax paradoxus EPS.</title>
        <authorList>
            <consortium name="US DOE Joint Genome Institute"/>
            <person name="Lucas S."/>
            <person name="Copeland A."/>
            <person name="Lapidus A."/>
            <person name="Cheng J.-F."/>
            <person name="Goodwin L."/>
            <person name="Pitluck S."/>
            <person name="Teshima H."/>
            <person name="Detter J.C."/>
            <person name="Han C."/>
            <person name="Tapia R."/>
            <person name="Land M."/>
            <person name="Hauser L."/>
            <person name="Kyrpides N."/>
            <person name="Ivanova N."/>
            <person name="Ovchinnikova G."/>
            <person name="Orwin P."/>
            <person name="Han J.-I.G."/>
            <person name="Woyke T."/>
        </authorList>
    </citation>
    <scope>NUCLEOTIDE SEQUENCE [LARGE SCALE GENOMIC DNA]</scope>
    <source>
        <strain evidence="10">EPS</strain>
    </source>
</reference>
<dbReference type="Gene3D" id="1.20.1250.20">
    <property type="entry name" value="MFS general substrate transporter like domains"/>
    <property type="match status" value="2"/>
</dbReference>
<dbReference type="EMBL" id="CP002417">
    <property type="protein sequence ID" value="ADU38270.1"/>
    <property type="molecule type" value="Genomic_DNA"/>
</dbReference>
<sequence length="416" mass="42821">MSSPPAASTSTSSPSTPPFSLWRIAIPAFAPSLLFGLGEGAILPIVPLTARDLGASVPMAALVIAMIGIGSLFNNIPASMITMRWGERWAIVAAGVWSGLGMLLCVLTSHLGLFATGCFMVGMSQAVYNLARQSYMTEAVPIEYRARALSTLGGVMRIGMFAGPFLAAAAVHAFGLWAAYVVGIVAVMAAAAIGARIPDLEAPPVPAGQATPASTSIVSTLRDHRRVFLTLGIGVVLVSAVRASRQAVIPLWADHLMLAPSVASLIYGLAGGIDMLVFYPAGKVMDRKGRRWVAVPSMLIMGLAMLLMPLTSGVATLLIASLAIGFGNGIGSGMIMTLGADHSPRHGRAHFLGIWRLMSDIGSSCGPALLSLLAGGLSLAAGIAVTGLIAFAAAGMLGYWIPRHANAGGKGRGVAR</sequence>
<evidence type="ECO:0000256" key="2">
    <source>
        <dbReference type="ARBA" id="ARBA00022448"/>
    </source>
</evidence>
<feature type="transmembrane region" description="Helical" evidence="7">
    <location>
        <begin position="256"/>
        <end position="279"/>
    </location>
</feature>
<evidence type="ECO:0000313" key="10">
    <source>
        <dbReference type="Proteomes" id="UP000008917"/>
    </source>
</evidence>
<feature type="transmembrane region" description="Helical" evidence="7">
    <location>
        <begin position="352"/>
        <end position="373"/>
    </location>
</feature>
<dbReference type="PANTHER" id="PTHR23517:SF3">
    <property type="entry name" value="INTEGRAL MEMBRANE TRANSPORT PROTEIN"/>
    <property type="match status" value="1"/>
</dbReference>
<feature type="transmembrane region" description="Helical" evidence="7">
    <location>
        <begin position="227"/>
        <end position="244"/>
    </location>
</feature>
<dbReference type="InterPro" id="IPR050171">
    <property type="entry name" value="MFS_Transporters"/>
</dbReference>
<dbReference type="Proteomes" id="UP000008917">
    <property type="component" value="Chromosome"/>
</dbReference>
<dbReference type="InterPro" id="IPR020846">
    <property type="entry name" value="MFS_dom"/>
</dbReference>